<reference evidence="2" key="2">
    <citation type="submission" date="2023-04" db="EMBL/GenBank/DDBJ databases">
        <authorList>
            <person name="Bu L."/>
            <person name="Lu L."/>
            <person name="Laidemitt M.R."/>
            <person name="Zhang S.M."/>
            <person name="Mutuku M."/>
            <person name="Mkoji G."/>
            <person name="Steinauer M."/>
            <person name="Loker E.S."/>
        </authorList>
    </citation>
    <scope>NUCLEOTIDE SEQUENCE</scope>
    <source>
        <strain evidence="2">KasaAsao</strain>
        <tissue evidence="2">Whole Snail</tissue>
    </source>
</reference>
<evidence type="ECO:0008006" key="4">
    <source>
        <dbReference type="Google" id="ProtNLM"/>
    </source>
</evidence>
<comment type="caution">
    <text evidence="2">The sequence shown here is derived from an EMBL/GenBank/DDBJ whole genome shotgun (WGS) entry which is preliminary data.</text>
</comment>
<gene>
    <name evidence="2" type="ORF">Bpfe_025234</name>
</gene>
<dbReference type="PANTHER" id="PTHR33198:SF19">
    <property type="entry name" value="CCHC-TYPE DOMAIN-CONTAINING PROTEIN"/>
    <property type="match status" value="1"/>
</dbReference>
<protein>
    <recommendedName>
        <fullName evidence="4">Retrotransposon gag domain-containing protein</fullName>
    </recommendedName>
</protein>
<feature type="region of interest" description="Disordered" evidence="1">
    <location>
        <begin position="133"/>
        <end position="157"/>
    </location>
</feature>
<evidence type="ECO:0000256" key="1">
    <source>
        <dbReference type="SAM" id="MobiDB-lite"/>
    </source>
</evidence>
<accession>A0AAD8AZL1</accession>
<feature type="compositionally biased region" description="Polar residues" evidence="1">
    <location>
        <begin position="134"/>
        <end position="145"/>
    </location>
</feature>
<dbReference type="Proteomes" id="UP001233172">
    <property type="component" value="Unassembled WGS sequence"/>
</dbReference>
<dbReference type="EMBL" id="JASAOG010000182">
    <property type="protein sequence ID" value="KAK0045371.1"/>
    <property type="molecule type" value="Genomic_DNA"/>
</dbReference>
<organism evidence="2 3">
    <name type="scientific">Biomphalaria pfeifferi</name>
    <name type="common">Bloodfluke planorb</name>
    <name type="synonym">Freshwater snail</name>
    <dbReference type="NCBI Taxonomy" id="112525"/>
    <lineage>
        <taxon>Eukaryota</taxon>
        <taxon>Metazoa</taxon>
        <taxon>Spiralia</taxon>
        <taxon>Lophotrochozoa</taxon>
        <taxon>Mollusca</taxon>
        <taxon>Gastropoda</taxon>
        <taxon>Heterobranchia</taxon>
        <taxon>Euthyneura</taxon>
        <taxon>Panpulmonata</taxon>
        <taxon>Hygrophila</taxon>
        <taxon>Lymnaeoidea</taxon>
        <taxon>Planorbidae</taxon>
        <taxon>Biomphalaria</taxon>
    </lineage>
</organism>
<evidence type="ECO:0000313" key="3">
    <source>
        <dbReference type="Proteomes" id="UP001233172"/>
    </source>
</evidence>
<reference evidence="2" key="1">
    <citation type="journal article" date="2023" name="PLoS Negl. Trop. Dis.">
        <title>A genome sequence for Biomphalaria pfeifferi, the major vector snail for the human-infecting parasite Schistosoma mansoni.</title>
        <authorList>
            <person name="Bu L."/>
            <person name="Lu L."/>
            <person name="Laidemitt M.R."/>
            <person name="Zhang S.M."/>
            <person name="Mutuku M."/>
            <person name="Mkoji G."/>
            <person name="Steinauer M."/>
            <person name="Loker E.S."/>
        </authorList>
    </citation>
    <scope>NUCLEOTIDE SEQUENCE</scope>
    <source>
        <strain evidence="2">KasaAsao</strain>
    </source>
</reference>
<dbReference type="PANTHER" id="PTHR33198">
    <property type="entry name" value="ANK_REP_REGION DOMAIN-CONTAINING PROTEIN-RELATED"/>
    <property type="match status" value="1"/>
</dbReference>
<feature type="compositionally biased region" description="Basic residues" evidence="1">
    <location>
        <begin position="146"/>
        <end position="157"/>
    </location>
</feature>
<dbReference type="AlphaFoldDB" id="A0AAD8AZL1"/>
<name>A0AAD8AZL1_BIOPF</name>
<keyword evidence="3" id="KW-1185">Reference proteome</keyword>
<evidence type="ECO:0000313" key="2">
    <source>
        <dbReference type="EMBL" id="KAK0045371.1"/>
    </source>
</evidence>
<sequence length="157" mass="17768">MGKPDTFNEGAKPYATLRSLASPELPITKSYEELCKLLNNHHSPPPLKIMEIFKFHNRIQEDNETINEFITAIKALSEYCNFSPALLESLRDRFVCGLKDVNIQKRLLQEANLTLLTAINIATAMETAKRDAEQIQSNQAQSLHRIQTKKSTAKAEL</sequence>
<proteinExistence type="predicted"/>